<accession>A0A917UP69</accession>
<keyword evidence="3" id="KW-1185">Reference proteome</keyword>
<feature type="region of interest" description="Disordered" evidence="1">
    <location>
        <begin position="117"/>
        <end position="149"/>
    </location>
</feature>
<name>A0A917UP69_9ACTN</name>
<evidence type="ECO:0000256" key="1">
    <source>
        <dbReference type="SAM" id="MobiDB-lite"/>
    </source>
</evidence>
<dbReference type="Proteomes" id="UP000625682">
    <property type="component" value="Unassembled WGS sequence"/>
</dbReference>
<gene>
    <name evidence="2" type="ORF">GCM10012282_80910</name>
</gene>
<organism evidence="2 3">
    <name type="scientific">Streptomyces lacrimifluminis</name>
    <dbReference type="NCBI Taxonomy" id="1500077"/>
    <lineage>
        <taxon>Bacteria</taxon>
        <taxon>Bacillati</taxon>
        <taxon>Actinomycetota</taxon>
        <taxon>Actinomycetes</taxon>
        <taxon>Kitasatosporales</taxon>
        <taxon>Streptomycetaceae</taxon>
        <taxon>Streptomyces</taxon>
    </lineage>
</organism>
<proteinExistence type="predicted"/>
<comment type="caution">
    <text evidence="2">The sequence shown here is derived from an EMBL/GenBank/DDBJ whole genome shotgun (WGS) entry which is preliminary data.</text>
</comment>
<reference evidence="2" key="1">
    <citation type="journal article" date="2014" name="Int. J. Syst. Evol. Microbiol.">
        <title>Complete genome sequence of Corynebacterium casei LMG S-19264T (=DSM 44701T), isolated from a smear-ripened cheese.</title>
        <authorList>
            <consortium name="US DOE Joint Genome Institute (JGI-PGF)"/>
            <person name="Walter F."/>
            <person name="Albersmeier A."/>
            <person name="Kalinowski J."/>
            <person name="Ruckert C."/>
        </authorList>
    </citation>
    <scope>NUCLEOTIDE SEQUENCE</scope>
    <source>
        <strain evidence="2">CGMCC 4.7272</strain>
    </source>
</reference>
<feature type="compositionally biased region" description="Basic and acidic residues" evidence="1">
    <location>
        <begin position="64"/>
        <end position="76"/>
    </location>
</feature>
<protein>
    <submittedName>
        <fullName evidence="2">Uncharacterized protein</fullName>
    </submittedName>
</protein>
<dbReference type="AlphaFoldDB" id="A0A917UP69"/>
<sequence>MSNRDEADTDNQERWGAQVPADQYQDRPCSPESGLPYLPLEPSTGHTAEQQSVHPDDGQDDGEGDQHKAQHKEREQIPSPCFRLARRIAIQPGCRGDLTAGAGVTFDGGAWYQQRPVAAGPAPRAVRRVTSPASAAPACQFQHSRDSAG</sequence>
<reference evidence="2" key="2">
    <citation type="submission" date="2020-09" db="EMBL/GenBank/DDBJ databases">
        <authorList>
            <person name="Sun Q."/>
            <person name="Zhou Y."/>
        </authorList>
    </citation>
    <scope>NUCLEOTIDE SEQUENCE</scope>
    <source>
        <strain evidence="2">CGMCC 4.7272</strain>
    </source>
</reference>
<evidence type="ECO:0000313" key="2">
    <source>
        <dbReference type="EMBL" id="GGJ71869.1"/>
    </source>
</evidence>
<dbReference type="EMBL" id="BMMU01000076">
    <property type="protein sequence ID" value="GGJ71869.1"/>
    <property type="molecule type" value="Genomic_DNA"/>
</dbReference>
<feature type="region of interest" description="Disordered" evidence="1">
    <location>
        <begin position="1"/>
        <end position="80"/>
    </location>
</feature>
<feature type="compositionally biased region" description="Polar residues" evidence="1">
    <location>
        <begin position="44"/>
        <end position="53"/>
    </location>
</feature>
<evidence type="ECO:0000313" key="3">
    <source>
        <dbReference type="Proteomes" id="UP000625682"/>
    </source>
</evidence>